<evidence type="ECO:0000259" key="7">
    <source>
        <dbReference type="PROSITE" id="PS50156"/>
    </source>
</evidence>
<evidence type="ECO:0000256" key="1">
    <source>
        <dbReference type="ARBA" id="ARBA00004651"/>
    </source>
</evidence>
<comment type="subcellular location">
    <subcellularLocation>
        <location evidence="1">Cell membrane</location>
        <topology evidence="1">Multi-pass membrane protein</topology>
    </subcellularLocation>
</comment>
<feature type="transmembrane region" description="Helical" evidence="6">
    <location>
        <begin position="289"/>
        <end position="310"/>
    </location>
</feature>
<keyword evidence="9" id="KW-1185">Reference proteome</keyword>
<evidence type="ECO:0000256" key="3">
    <source>
        <dbReference type="ARBA" id="ARBA00022692"/>
    </source>
</evidence>
<sequence>MSGIRSRIEHMFSRLGRWIYENPKKTLAASLVFCLFFFIQVPNLGVDTSSEAMLRENDPIRIAYNKFRDQFGRAEMMVIAVEPPEIFDPDFLEKLRDLHHALEDEIPYVREVTSLVNIRNTRGEGDSLIVEDLLEDWPENGLTMEDLRERVMSSPLYRNHIMSEDGRVTALLIETEAYADAPAGGEAFDQAFDAFEDPAPVKTEDAGGKPKRYFTVEQNREVVLAVDKLLDRFRAPDFNVAATGRPVILDVFNESTLTDTRNCMIFTTFLNSFLLFFLFRRFSGVIMPLIIVLSSAFCTIGLMAMTNVPFKMTTTAIPAFLVAVGLADSVHILAVFYRRIDLGDDQEDAIAYSLGHSGLAIVMTSMTTAAGLLSFSTAELTAIAEMGIFAAFGVMLALLLTVIMLPAMLALVTVKPRPIKPSNKGMEKVLLWFADFSLKRPVAIIAVSAVFFAASAWLCFTLHFSDAIVDYFPKDMQVYIDLNKIEKDLQGTVSMEVVVDTGRENGIQAPDLLGDMDKVSEEFMVYEHPELKVGKTLSIVNVVKETNQALHENNPAHYSIPKDKELIAQELLLFENSGSDDLERIVDQQFSKARITVKTNWVDSVIFDDFVREWKGKLDKMFEGRASINITGLMPVMARTIPAALYSMARSYVVAFVVITAMMILLVGDVKTGLIAMFPNLLPILMIMGIMAAFHISLNMNTLMIGSIAIGLVVDDTMHFIYNFRKYHQVTGDVDKAVRETFLGTGRALLITSLVLSAGFFVLLSGTLLHMVQFGFFTGLVILVALAADFTLAPALMIVLTRGFKKD</sequence>
<feature type="domain" description="SSD" evidence="7">
    <location>
        <begin position="289"/>
        <end position="411"/>
    </location>
</feature>
<feature type="transmembrane region" description="Helical" evidence="6">
    <location>
        <begin position="387"/>
        <end position="414"/>
    </location>
</feature>
<dbReference type="OrthoDB" id="9794724at2"/>
<keyword evidence="4 6" id="KW-1133">Transmembrane helix</keyword>
<evidence type="ECO:0000256" key="6">
    <source>
        <dbReference type="SAM" id="Phobius"/>
    </source>
</evidence>
<name>A0A1M6RJE4_9BACT</name>
<dbReference type="STRING" id="1121393.SAMN02745216_03276"/>
<dbReference type="Pfam" id="PF03176">
    <property type="entry name" value="MMPL"/>
    <property type="match status" value="2"/>
</dbReference>
<feature type="transmembrane region" description="Helical" evidence="6">
    <location>
        <begin position="316"/>
        <end position="337"/>
    </location>
</feature>
<dbReference type="InterPro" id="IPR001036">
    <property type="entry name" value="Acrflvin-R"/>
</dbReference>
<evidence type="ECO:0000313" key="9">
    <source>
        <dbReference type="Proteomes" id="UP000183994"/>
    </source>
</evidence>
<proteinExistence type="predicted"/>
<feature type="transmembrane region" description="Helical" evidence="6">
    <location>
        <begin position="774"/>
        <end position="800"/>
    </location>
</feature>
<dbReference type="InterPro" id="IPR050545">
    <property type="entry name" value="Mycobact_MmpL"/>
</dbReference>
<dbReference type="PANTHER" id="PTHR33406:SF12">
    <property type="entry name" value="BLR2997 PROTEIN"/>
    <property type="match status" value="1"/>
</dbReference>
<gene>
    <name evidence="8" type="ORF">SAMN02745216_03276</name>
</gene>
<dbReference type="InterPro" id="IPR004869">
    <property type="entry name" value="MMPL_dom"/>
</dbReference>
<dbReference type="InterPro" id="IPR000731">
    <property type="entry name" value="SSD"/>
</dbReference>
<dbReference type="GO" id="GO:0005886">
    <property type="term" value="C:plasma membrane"/>
    <property type="evidence" value="ECO:0007669"/>
    <property type="project" value="UniProtKB-SubCell"/>
</dbReference>
<feature type="transmembrane region" description="Helical" evidence="6">
    <location>
        <begin position="674"/>
        <end position="696"/>
    </location>
</feature>
<evidence type="ECO:0000256" key="2">
    <source>
        <dbReference type="ARBA" id="ARBA00022475"/>
    </source>
</evidence>
<reference evidence="9" key="1">
    <citation type="submission" date="2016-11" db="EMBL/GenBank/DDBJ databases">
        <authorList>
            <person name="Varghese N."/>
            <person name="Submissions S."/>
        </authorList>
    </citation>
    <scope>NUCLEOTIDE SEQUENCE [LARGE SCALE GENOMIC DNA]</scope>
    <source>
        <strain evidence="9">DSM 16219</strain>
    </source>
</reference>
<dbReference type="AlphaFoldDB" id="A0A1M6RJE4"/>
<keyword evidence="2" id="KW-1003">Cell membrane</keyword>
<evidence type="ECO:0000256" key="4">
    <source>
        <dbReference type="ARBA" id="ARBA00022989"/>
    </source>
</evidence>
<feature type="transmembrane region" description="Helical" evidence="6">
    <location>
        <begin position="442"/>
        <end position="464"/>
    </location>
</feature>
<accession>A0A1M6RJE4</accession>
<dbReference type="RefSeq" id="WP_073477337.1">
    <property type="nucleotide sequence ID" value="NZ_FQZU01000022.1"/>
</dbReference>
<keyword evidence="5 6" id="KW-0472">Membrane</keyword>
<protein>
    <recommendedName>
        <fullName evidence="7">SSD domain-containing protein</fullName>
    </recommendedName>
</protein>
<dbReference type="EMBL" id="FQZU01000022">
    <property type="protein sequence ID" value="SHK32563.1"/>
    <property type="molecule type" value="Genomic_DNA"/>
</dbReference>
<dbReference type="PRINTS" id="PR00702">
    <property type="entry name" value="ACRIFLAVINRP"/>
</dbReference>
<dbReference type="Proteomes" id="UP000183994">
    <property type="component" value="Unassembled WGS sequence"/>
</dbReference>
<dbReference type="SUPFAM" id="SSF82866">
    <property type="entry name" value="Multidrug efflux transporter AcrB transmembrane domain"/>
    <property type="match status" value="2"/>
</dbReference>
<evidence type="ECO:0000313" key="8">
    <source>
        <dbReference type="EMBL" id="SHK32563.1"/>
    </source>
</evidence>
<dbReference type="PROSITE" id="PS50156">
    <property type="entry name" value="SSD"/>
    <property type="match status" value="1"/>
</dbReference>
<feature type="transmembrane region" description="Helical" evidence="6">
    <location>
        <begin position="748"/>
        <end position="768"/>
    </location>
</feature>
<keyword evidence="3 6" id="KW-0812">Transmembrane</keyword>
<feature type="transmembrane region" description="Helical" evidence="6">
    <location>
        <begin position="349"/>
        <end position="375"/>
    </location>
</feature>
<dbReference type="PANTHER" id="PTHR33406">
    <property type="entry name" value="MEMBRANE PROTEIN MJ1562-RELATED"/>
    <property type="match status" value="1"/>
</dbReference>
<dbReference type="Gene3D" id="1.20.1640.10">
    <property type="entry name" value="Multidrug efflux transporter AcrB transmembrane domain"/>
    <property type="match status" value="2"/>
</dbReference>
<organism evidence="8 9">
    <name type="scientific">Desulfatibacillum alkenivorans DSM 16219</name>
    <dbReference type="NCBI Taxonomy" id="1121393"/>
    <lineage>
        <taxon>Bacteria</taxon>
        <taxon>Pseudomonadati</taxon>
        <taxon>Thermodesulfobacteriota</taxon>
        <taxon>Desulfobacteria</taxon>
        <taxon>Desulfobacterales</taxon>
        <taxon>Desulfatibacillaceae</taxon>
        <taxon>Desulfatibacillum</taxon>
    </lineage>
</organism>
<evidence type="ECO:0000256" key="5">
    <source>
        <dbReference type="ARBA" id="ARBA00023136"/>
    </source>
</evidence>
<feature type="transmembrane region" description="Helical" evidence="6">
    <location>
        <begin position="643"/>
        <end position="667"/>
    </location>
</feature>
<dbReference type="GO" id="GO:0022857">
    <property type="term" value="F:transmembrane transporter activity"/>
    <property type="evidence" value="ECO:0007669"/>
    <property type="project" value="InterPro"/>
</dbReference>